<dbReference type="Gene3D" id="3.30.930.10">
    <property type="entry name" value="Bira Bifunctional Protein, Domain 2"/>
    <property type="match status" value="1"/>
</dbReference>
<evidence type="ECO:0000256" key="5">
    <source>
        <dbReference type="HAMAP-Rule" id="MF_00978"/>
    </source>
</evidence>
<comment type="function">
    <text evidence="5">Acts both as a biotin--[acetyl-CoA-carboxylase] ligase and a repressor.</text>
</comment>
<keyword evidence="4 5" id="KW-0092">Biotin</keyword>
<evidence type="ECO:0000256" key="3">
    <source>
        <dbReference type="ARBA" id="ARBA00022840"/>
    </source>
</evidence>
<protein>
    <recommendedName>
        <fullName evidence="5">Bifunctional ligase/repressor BirA</fullName>
    </recommendedName>
    <alternativeName>
        <fullName evidence="5">Biotin--[acetyl-CoA-carboxylase] ligase</fullName>
        <ecNumber evidence="5">6.3.4.15</ecNumber>
    </alternativeName>
    <alternativeName>
        <fullName evidence="5">Biotin--protein ligase</fullName>
    </alternativeName>
    <alternativeName>
        <fullName evidence="5">Biotin-[acetyl-CoA carboxylase] synthetase</fullName>
    </alternativeName>
</protein>
<dbReference type="PANTHER" id="PTHR12835:SF5">
    <property type="entry name" value="BIOTIN--PROTEIN LIGASE"/>
    <property type="match status" value="1"/>
</dbReference>
<dbReference type="PANTHER" id="PTHR12835">
    <property type="entry name" value="BIOTIN PROTEIN LIGASE"/>
    <property type="match status" value="1"/>
</dbReference>
<feature type="binding site" evidence="5">
    <location>
        <position position="119"/>
    </location>
    <ligand>
        <name>biotin</name>
        <dbReference type="ChEBI" id="CHEBI:57586"/>
    </ligand>
</feature>
<accession>A0A0B8QR62</accession>
<dbReference type="InterPro" id="IPR008988">
    <property type="entry name" value="Transcriptional_repressor_C"/>
</dbReference>
<keyword evidence="2 5" id="KW-0547">Nucleotide-binding</keyword>
<dbReference type="InterPro" id="IPR003142">
    <property type="entry name" value="BPL_C"/>
</dbReference>
<feature type="binding site" evidence="5">
    <location>
        <position position="192"/>
    </location>
    <ligand>
        <name>biotin</name>
        <dbReference type="ChEBI" id="CHEBI:57586"/>
    </ligand>
</feature>
<dbReference type="AlphaFoldDB" id="A0A0B8QR62"/>
<dbReference type="Gene3D" id="2.30.30.100">
    <property type="match status" value="1"/>
</dbReference>
<reference evidence="7 8" key="1">
    <citation type="submission" date="2015-01" db="EMBL/GenBank/DDBJ databases">
        <title>Lactococcus lactis subsp.lactis JCM 5805 whole genome shotgun sequence.</title>
        <authorList>
            <person name="Fujii T."/>
            <person name="Tomita Y."/>
            <person name="Ikushima S."/>
            <person name="Fujiwara D."/>
        </authorList>
    </citation>
    <scope>NUCLEOTIDE SEQUENCE [LARGE SCALE GENOMIC DNA]</scope>
    <source>
        <strain evidence="7 8">JCM 5805</strain>
    </source>
</reference>
<evidence type="ECO:0000256" key="4">
    <source>
        <dbReference type="ARBA" id="ARBA00023267"/>
    </source>
</evidence>
<keyword evidence="3 5" id="KW-0067">ATP-binding</keyword>
<name>A0A0B8QR62_LACLL</name>
<dbReference type="SUPFAM" id="SSF55681">
    <property type="entry name" value="Class II aaRS and biotin synthetases"/>
    <property type="match status" value="1"/>
</dbReference>
<dbReference type="SUPFAM" id="SSF50037">
    <property type="entry name" value="C-terminal domain of transcriptional repressors"/>
    <property type="match status" value="1"/>
</dbReference>
<comment type="caution">
    <text evidence="7">The sequence shown here is derived from an EMBL/GenBank/DDBJ whole genome shotgun (WGS) entry which is preliminary data.</text>
</comment>
<feature type="domain" description="BPL/LPL catalytic" evidence="6">
    <location>
        <begin position="81"/>
        <end position="267"/>
    </location>
</feature>
<dbReference type="Pfam" id="PF08279">
    <property type="entry name" value="HTH_11"/>
    <property type="match status" value="1"/>
</dbReference>
<dbReference type="SUPFAM" id="SSF46785">
    <property type="entry name" value="Winged helix' DNA-binding domain"/>
    <property type="match status" value="1"/>
</dbReference>
<dbReference type="EMBL" id="BBSI01000035">
    <property type="protein sequence ID" value="GAM81161.1"/>
    <property type="molecule type" value="Genomic_DNA"/>
</dbReference>
<organism evidence="7 8">
    <name type="scientific">Lactococcus lactis subsp. lactis</name>
    <name type="common">Streptococcus lactis</name>
    <dbReference type="NCBI Taxonomy" id="1360"/>
    <lineage>
        <taxon>Bacteria</taxon>
        <taxon>Bacillati</taxon>
        <taxon>Bacillota</taxon>
        <taxon>Bacilli</taxon>
        <taxon>Lactobacillales</taxon>
        <taxon>Streptococcaceae</taxon>
        <taxon>Lactococcus</taxon>
    </lineage>
</organism>
<dbReference type="HAMAP" id="MF_00978">
    <property type="entry name" value="Bifunct_BirA"/>
    <property type="match status" value="1"/>
</dbReference>
<dbReference type="GO" id="GO:0009249">
    <property type="term" value="P:protein lipoylation"/>
    <property type="evidence" value="ECO:0007669"/>
    <property type="project" value="UniProtKB-ARBA"/>
</dbReference>
<comment type="caution">
    <text evidence="5">Lacks conserved residue(s) required for the propagation of feature annotation.</text>
</comment>
<dbReference type="InterPro" id="IPR004408">
    <property type="entry name" value="Biotin_CoA_COase_ligase"/>
</dbReference>
<keyword evidence="1 5" id="KW-0436">Ligase</keyword>
<keyword evidence="5" id="KW-0238">DNA-binding</keyword>
<gene>
    <name evidence="5" type="primary">birA</name>
    <name evidence="7" type="ORF">JCM5805K_2281</name>
</gene>
<dbReference type="NCBIfam" id="TIGR00121">
    <property type="entry name" value="birA_ligase"/>
    <property type="match status" value="1"/>
</dbReference>
<feature type="DNA-binding region" description="H-T-H motif" evidence="5">
    <location>
        <begin position="25"/>
        <end position="44"/>
    </location>
</feature>
<sequence length="326" mass="36727">MIIMRTTKQFVLLKLLQQKGNWVSGDELAEELKLSRESIWKAINTLKRKGNQIESRKNLGYKYVGNNSLDEDTINFYSGMKFEDKIFVFDEVTSTQELAKQYLSSHEVKQPLIFVANNQTEGHGRRGRNFYSPSDTGLYFSIILPNPSHDILKIGLLTTSTAVAVVKVLEQFYKDKNFQLKWVNDIYLGTYKVGGIITEAALDLESSSAGNFIMGIGLNLSTKDFPADLSEKAQGINPEFKIDRNQLLAEMAKEVINNFANYRQPDLIDEYRKRSLLFGKNVTLKLGTKAVNGQVEGISDDGSLILKAKSGELQTFKSGEVVKVDW</sequence>
<dbReference type="GO" id="GO:0006355">
    <property type="term" value="P:regulation of DNA-templated transcription"/>
    <property type="evidence" value="ECO:0007669"/>
    <property type="project" value="UniProtKB-UniRule"/>
</dbReference>
<evidence type="ECO:0000259" key="6">
    <source>
        <dbReference type="PROSITE" id="PS51733"/>
    </source>
</evidence>
<dbReference type="InterPro" id="IPR036390">
    <property type="entry name" value="WH_DNA-bd_sf"/>
</dbReference>
<dbReference type="Proteomes" id="UP000031847">
    <property type="component" value="Unassembled WGS sequence"/>
</dbReference>
<dbReference type="InterPro" id="IPR036388">
    <property type="entry name" value="WH-like_DNA-bd_sf"/>
</dbReference>
<dbReference type="CDD" id="cd16442">
    <property type="entry name" value="BPL"/>
    <property type="match status" value="1"/>
</dbReference>
<dbReference type="GO" id="GO:0004077">
    <property type="term" value="F:biotin--[biotin carboxyl-carrier protein] ligase activity"/>
    <property type="evidence" value="ECO:0007669"/>
    <property type="project" value="UniProtKB-UniRule"/>
</dbReference>
<comment type="catalytic activity">
    <reaction evidence="5">
        <text>biotin + L-lysyl-[protein] + ATP = N(6)-biotinyl-L-lysyl-[protein] + AMP + diphosphate + H(+)</text>
        <dbReference type="Rhea" id="RHEA:11756"/>
        <dbReference type="Rhea" id="RHEA-COMP:9752"/>
        <dbReference type="Rhea" id="RHEA-COMP:10505"/>
        <dbReference type="ChEBI" id="CHEBI:15378"/>
        <dbReference type="ChEBI" id="CHEBI:29969"/>
        <dbReference type="ChEBI" id="CHEBI:30616"/>
        <dbReference type="ChEBI" id="CHEBI:33019"/>
        <dbReference type="ChEBI" id="CHEBI:57586"/>
        <dbReference type="ChEBI" id="CHEBI:83144"/>
        <dbReference type="ChEBI" id="CHEBI:456215"/>
        <dbReference type="EC" id="6.3.4.15"/>
    </reaction>
</comment>
<comment type="similarity">
    <text evidence="5">Belongs to the biotin--protein ligase family.</text>
</comment>
<dbReference type="Gene3D" id="1.10.10.10">
    <property type="entry name" value="Winged helix-like DNA-binding domain superfamily/Winged helix DNA-binding domain"/>
    <property type="match status" value="1"/>
</dbReference>
<keyword evidence="5" id="KW-0678">Repressor</keyword>
<evidence type="ECO:0000313" key="8">
    <source>
        <dbReference type="Proteomes" id="UP000031847"/>
    </source>
</evidence>
<evidence type="ECO:0000256" key="1">
    <source>
        <dbReference type="ARBA" id="ARBA00022598"/>
    </source>
</evidence>
<dbReference type="InterPro" id="IPR004143">
    <property type="entry name" value="BPL_LPL_catalytic"/>
</dbReference>
<dbReference type="GO" id="GO:0003677">
    <property type="term" value="F:DNA binding"/>
    <property type="evidence" value="ECO:0007669"/>
    <property type="project" value="UniProtKB-UniRule"/>
</dbReference>
<proteinExistence type="inferred from homology"/>
<dbReference type="EC" id="6.3.4.15" evidence="5"/>
<evidence type="ECO:0000313" key="7">
    <source>
        <dbReference type="EMBL" id="GAM81161.1"/>
    </source>
</evidence>
<dbReference type="GO" id="GO:0005524">
    <property type="term" value="F:ATP binding"/>
    <property type="evidence" value="ECO:0007669"/>
    <property type="project" value="UniProtKB-UniRule"/>
</dbReference>
<keyword evidence="5" id="KW-0805">Transcription regulation</keyword>
<dbReference type="PROSITE" id="PS51733">
    <property type="entry name" value="BPL_LPL_CATALYTIC"/>
    <property type="match status" value="1"/>
</dbReference>
<dbReference type="InterPro" id="IPR030855">
    <property type="entry name" value="Bifunct_BirA"/>
</dbReference>
<dbReference type="InterPro" id="IPR045864">
    <property type="entry name" value="aa-tRNA-synth_II/BPL/LPL"/>
</dbReference>
<keyword evidence="5" id="KW-0804">Transcription</keyword>
<dbReference type="GO" id="GO:0016740">
    <property type="term" value="F:transferase activity"/>
    <property type="evidence" value="ECO:0007669"/>
    <property type="project" value="UniProtKB-ARBA"/>
</dbReference>
<dbReference type="Pfam" id="PF03099">
    <property type="entry name" value="BPL_LplA_LipB"/>
    <property type="match status" value="1"/>
</dbReference>
<dbReference type="InterPro" id="IPR013196">
    <property type="entry name" value="HTH_11"/>
</dbReference>
<dbReference type="GO" id="GO:0005737">
    <property type="term" value="C:cytoplasm"/>
    <property type="evidence" value="ECO:0007669"/>
    <property type="project" value="TreeGrafter"/>
</dbReference>
<dbReference type="Pfam" id="PF02237">
    <property type="entry name" value="BPL_C"/>
    <property type="match status" value="1"/>
</dbReference>
<evidence type="ECO:0000256" key="2">
    <source>
        <dbReference type="ARBA" id="ARBA00022741"/>
    </source>
</evidence>